<feature type="compositionally biased region" description="Basic and acidic residues" evidence="1">
    <location>
        <begin position="128"/>
        <end position="144"/>
    </location>
</feature>
<feature type="compositionally biased region" description="Polar residues" evidence="1">
    <location>
        <begin position="95"/>
        <end position="120"/>
    </location>
</feature>
<sequence>TDDITDSRDVETPPKKKLKQARLPFQILSPEVESPPQPLKNKNKRKLESSDDVKTLKIIRTNESSQLCETKENVHSPSVSSDYKKVTDPKFTTNQCATKVSGNSENEVNKSETINSQINGKTTIKTTKTSDNKSKAEIKLKQSSEDEDSVNLIVISDSEDSLLNSSNADKSSLTSEQKKVECDIETTDPTLHLHLSDDEESETEKSPSVVITTFEGTVNKIDSGNSGGDKSEKCAPKSNTKLHNNNNSTKTYSSAENTPKNKNKSDKSPSISSAQKNRKLTPKQLQKQLESAKKKEEKEKIRQVWIL</sequence>
<feature type="compositionally biased region" description="Basic and acidic residues" evidence="1">
    <location>
        <begin position="1"/>
        <end position="14"/>
    </location>
</feature>
<proteinExistence type="predicted"/>
<dbReference type="Proteomes" id="UP001233999">
    <property type="component" value="Unassembled WGS sequence"/>
</dbReference>
<keyword evidence="3" id="KW-1185">Reference proteome</keyword>
<protein>
    <submittedName>
        <fullName evidence="2">Uncharacterized protein</fullName>
    </submittedName>
</protein>
<feature type="compositionally biased region" description="Polar residues" evidence="1">
    <location>
        <begin position="209"/>
        <end position="224"/>
    </location>
</feature>
<evidence type="ECO:0000256" key="1">
    <source>
        <dbReference type="SAM" id="MobiDB-lite"/>
    </source>
</evidence>
<name>A0AAD8AAI2_DIPPU</name>
<feature type="compositionally biased region" description="Basic and acidic residues" evidence="1">
    <location>
        <begin position="290"/>
        <end position="307"/>
    </location>
</feature>
<organism evidence="2 3">
    <name type="scientific">Diploptera punctata</name>
    <name type="common">Pacific beetle cockroach</name>
    <dbReference type="NCBI Taxonomy" id="6984"/>
    <lineage>
        <taxon>Eukaryota</taxon>
        <taxon>Metazoa</taxon>
        <taxon>Ecdysozoa</taxon>
        <taxon>Arthropoda</taxon>
        <taxon>Hexapoda</taxon>
        <taxon>Insecta</taxon>
        <taxon>Pterygota</taxon>
        <taxon>Neoptera</taxon>
        <taxon>Polyneoptera</taxon>
        <taxon>Dictyoptera</taxon>
        <taxon>Blattodea</taxon>
        <taxon>Blaberoidea</taxon>
        <taxon>Blaberidae</taxon>
        <taxon>Diplopterinae</taxon>
        <taxon>Diploptera</taxon>
    </lineage>
</organism>
<dbReference type="AlphaFoldDB" id="A0AAD8AAI2"/>
<reference evidence="2" key="1">
    <citation type="journal article" date="2023" name="IScience">
        <title>Live-bearing cockroach genome reveals convergent evolutionary mechanisms linked to viviparity in insects and beyond.</title>
        <authorList>
            <person name="Fouks B."/>
            <person name="Harrison M.C."/>
            <person name="Mikhailova A.A."/>
            <person name="Marchal E."/>
            <person name="English S."/>
            <person name="Carruthers M."/>
            <person name="Jennings E.C."/>
            <person name="Chiamaka E.L."/>
            <person name="Frigard R.A."/>
            <person name="Pippel M."/>
            <person name="Attardo G.M."/>
            <person name="Benoit J.B."/>
            <person name="Bornberg-Bauer E."/>
            <person name="Tobe S.S."/>
        </authorList>
    </citation>
    <scope>NUCLEOTIDE SEQUENCE</scope>
    <source>
        <strain evidence="2">Stay&amp;Tobe</strain>
    </source>
</reference>
<feature type="non-terminal residue" evidence="2">
    <location>
        <position position="307"/>
    </location>
</feature>
<evidence type="ECO:0000313" key="2">
    <source>
        <dbReference type="EMBL" id="KAJ9594737.1"/>
    </source>
</evidence>
<dbReference type="EMBL" id="JASPKZ010002722">
    <property type="protein sequence ID" value="KAJ9594737.1"/>
    <property type="molecule type" value="Genomic_DNA"/>
</dbReference>
<feature type="region of interest" description="Disordered" evidence="1">
    <location>
        <begin position="1"/>
        <end position="53"/>
    </location>
</feature>
<reference evidence="2" key="2">
    <citation type="submission" date="2023-05" db="EMBL/GenBank/DDBJ databases">
        <authorList>
            <person name="Fouks B."/>
        </authorList>
    </citation>
    <scope>NUCLEOTIDE SEQUENCE</scope>
    <source>
        <strain evidence="2">Stay&amp;Tobe</strain>
        <tissue evidence="2">Testes</tissue>
    </source>
</reference>
<accession>A0AAD8AAI2</accession>
<feature type="compositionally biased region" description="Polar residues" evidence="1">
    <location>
        <begin position="237"/>
        <end position="258"/>
    </location>
</feature>
<gene>
    <name evidence="2" type="ORF">L9F63_013947</name>
</gene>
<comment type="caution">
    <text evidence="2">The sequence shown here is derived from an EMBL/GenBank/DDBJ whole genome shotgun (WGS) entry which is preliminary data.</text>
</comment>
<feature type="region of interest" description="Disordered" evidence="1">
    <location>
        <begin position="95"/>
        <end position="307"/>
    </location>
</feature>
<evidence type="ECO:0000313" key="3">
    <source>
        <dbReference type="Proteomes" id="UP001233999"/>
    </source>
</evidence>